<dbReference type="NCBIfam" id="TIGR02937">
    <property type="entry name" value="sigma70-ECF"/>
    <property type="match status" value="1"/>
</dbReference>
<comment type="caution">
    <text evidence="7">The sequence shown here is derived from an EMBL/GenBank/DDBJ whole genome shotgun (WGS) entry which is preliminary data.</text>
</comment>
<proteinExistence type="inferred from homology"/>
<protein>
    <submittedName>
        <fullName evidence="7">RNA polymerase sigma factor</fullName>
    </submittedName>
</protein>
<keyword evidence="8" id="KW-1185">Reference proteome</keyword>
<evidence type="ECO:0000313" key="7">
    <source>
        <dbReference type="EMBL" id="MDO3397352.1"/>
    </source>
</evidence>
<feature type="domain" description="RNA polymerase sigma-70 region 2" evidence="5">
    <location>
        <begin position="35"/>
        <end position="101"/>
    </location>
</feature>
<evidence type="ECO:0000256" key="1">
    <source>
        <dbReference type="ARBA" id="ARBA00010641"/>
    </source>
</evidence>
<sequence length="195" mass="21675">MKATQSGTDPAQQDPGDAALVLLVAADDLAALEELYRRHSAWLYARLLRRCNDPDVVADVLQDTFVTLWKDARRFRGEGQVAAWLWGIAFRRMVSRLRSRKDVVLLPEWDARLAGHVQAAEDEVLLGVEHGDLAGALRQLSPEFRSVVQAVVLDGLTTKEAGRMLGVRENTVKSRLHRAKAQLRGSLVLSQEGWG</sequence>
<keyword evidence="4" id="KW-0804">Transcription</keyword>
<dbReference type="Gene3D" id="1.10.1740.10">
    <property type="match status" value="1"/>
</dbReference>
<evidence type="ECO:0000259" key="5">
    <source>
        <dbReference type="Pfam" id="PF04542"/>
    </source>
</evidence>
<evidence type="ECO:0000256" key="4">
    <source>
        <dbReference type="ARBA" id="ARBA00023163"/>
    </source>
</evidence>
<dbReference type="InterPro" id="IPR013249">
    <property type="entry name" value="RNA_pol_sigma70_r4_t2"/>
</dbReference>
<dbReference type="Pfam" id="PF04542">
    <property type="entry name" value="Sigma70_r2"/>
    <property type="match status" value="1"/>
</dbReference>
<accession>A0ABT8TYB5</accession>
<dbReference type="Gene3D" id="1.10.10.10">
    <property type="entry name" value="Winged helix-like DNA-binding domain superfamily/Winged helix DNA-binding domain"/>
    <property type="match status" value="1"/>
</dbReference>
<comment type="similarity">
    <text evidence="1">Belongs to the sigma-70 factor family. ECF subfamily.</text>
</comment>
<dbReference type="PANTHER" id="PTHR43133:SF46">
    <property type="entry name" value="RNA POLYMERASE SIGMA-70 FACTOR ECF SUBFAMILY"/>
    <property type="match status" value="1"/>
</dbReference>
<evidence type="ECO:0000259" key="6">
    <source>
        <dbReference type="Pfam" id="PF08281"/>
    </source>
</evidence>
<keyword evidence="2" id="KW-0805">Transcription regulation</keyword>
<keyword evidence="3" id="KW-0731">Sigma factor</keyword>
<dbReference type="InterPro" id="IPR036388">
    <property type="entry name" value="WH-like_DNA-bd_sf"/>
</dbReference>
<gene>
    <name evidence="7" type="ORF">QWJ41_16625</name>
</gene>
<evidence type="ECO:0000256" key="2">
    <source>
        <dbReference type="ARBA" id="ARBA00023015"/>
    </source>
</evidence>
<dbReference type="InterPro" id="IPR013325">
    <property type="entry name" value="RNA_pol_sigma_r2"/>
</dbReference>
<dbReference type="InterPro" id="IPR014284">
    <property type="entry name" value="RNA_pol_sigma-70_dom"/>
</dbReference>
<organism evidence="7 8">
    <name type="scientific">Nocardioides cremeus</name>
    <dbReference type="NCBI Taxonomy" id="3058044"/>
    <lineage>
        <taxon>Bacteria</taxon>
        <taxon>Bacillati</taxon>
        <taxon>Actinomycetota</taxon>
        <taxon>Actinomycetes</taxon>
        <taxon>Propionibacteriales</taxon>
        <taxon>Nocardioidaceae</taxon>
        <taxon>Nocardioides</taxon>
    </lineage>
</organism>
<dbReference type="PANTHER" id="PTHR43133">
    <property type="entry name" value="RNA POLYMERASE ECF-TYPE SIGMA FACTO"/>
    <property type="match status" value="1"/>
</dbReference>
<dbReference type="SUPFAM" id="SSF88946">
    <property type="entry name" value="Sigma2 domain of RNA polymerase sigma factors"/>
    <property type="match status" value="1"/>
</dbReference>
<name>A0ABT8TYB5_9ACTN</name>
<dbReference type="CDD" id="cd06171">
    <property type="entry name" value="Sigma70_r4"/>
    <property type="match status" value="1"/>
</dbReference>
<feature type="domain" description="RNA polymerase sigma factor 70 region 4 type 2" evidence="6">
    <location>
        <begin position="133"/>
        <end position="183"/>
    </location>
</feature>
<dbReference type="InterPro" id="IPR039425">
    <property type="entry name" value="RNA_pol_sigma-70-like"/>
</dbReference>
<dbReference type="Pfam" id="PF08281">
    <property type="entry name" value="Sigma70_r4_2"/>
    <property type="match status" value="1"/>
</dbReference>
<dbReference type="RefSeq" id="WP_302709525.1">
    <property type="nucleotide sequence ID" value="NZ_JAULSC010000020.1"/>
</dbReference>
<reference evidence="7" key="1">
    <citation type="submission" date="2023-06" db="EMBL/GenBank/DDBJ databases">
        <title>Genome sequence of Nocardioides sp. SOB44.</title>
        <authorList>
            <person name="Zhang G."/>
        </authorList>
    </citation>
    <scope>NUCLEOTIDE SEQUENCE</scope>
    <source>
        <strain evidence="7">SOB44</strain>
    </source>
</reference>
<evidence type="ECO:0000256" key="3">
    <source>
        <dbReference type="ARBA" id="ARBA00023082"/>
    </source>
</evidence>
<dbReference type="SUPFAM" id="SSF88659">
    <property type="entry name" value="Sigma3 and sigma4 domains of RNA polymerase sigma factors"/>
    <property type="match status" value="1"/>
</dbReference>
<evidence type="ECO:0000313" key="8">
    <source>
        <dbReference type="Proteomes" id="UP001168363"/>
    </source>
</evidence>
<dbReference type="InterPro" id="IPR007627">
    <property type="entry name" value="RNA_pol_sigma70_r2"/>
</dbReference>
<dbReference type="EMBL" id="JAULSC010000020">
    <property type="protein sequence ID" value="MDO3397352.1"/>
    <property type="molecule type" value="Genomic_DNA"/>
</dbReference>
<dbReference type="InterPro" id="IPR013324">
    <property type="entry name" value="RNA_pol_sigma_r3/r4-like"/>
</dbReference>
<dbReference type="Proteomes" id="UP001168363">
    <property type="component" value="Unassembled WGS sequence"/>
</dbReference>